<name>A0ABR9M6K4_9ACTN</name>
<keyword evidence="1" id="KW-0723">Serine/threonine-protein kinase</keyword>
<reference evidence="3 4" key="1">
    <citation type="submission" date="2020-10" db="EMBL/GenBank/DDBJ databases">
        <title>Sequencing the genomes of 1000 actinobacteria strains.</title>
        <authorList>
            <person name="Klenk H.-P."/>
        </authorList>
    </citation>
    <scope>NUCLEOTIDE SEQUENCE [LARGE SCALE GENOMIC DNA]</scope>
    <source>
        <strain evidence="3 4">DSM 43173</strain>
    </source>
</reference>
<gene>
    <name evidence="3" type="ORF">H4W80_006801</name>
</gene>
<dbReference type="EMBL" id="JADBEK010000001">
    <property type="protein sequence ID" value="MBE1588543.1"/>
    <property type="molecule type" value="Genomic_DNA"/>
</dbReference>
<keyword evidence="1" id="KW-0418">Kinase</keyword>
<dbReference type="PANTHER" id="PTHR35526:SF3">
    <property type="entry name" value="ANTI-SIGMA-F FACTOR RSBW"/>
    <property type="match status" value="1"/>
</dbReference>
<dbReference type="InterPro" id="IPR003594">
    <property type="entry name" value="HATPase_dom"/>
</dbReference>
<comment type="caution">
    <text evidence="3">The sequence shown here is derived from an EMBL/GenBank/DDBJ whole genome shotgun (WGS) entry which is preliminary data.</text>
</comment>
<accession>A0ABR9M6K4</accession>
<sequence length="127" mass="14053">MRRNDKTSWQARQATGLWLTDSHPTVRSDALQIVSELVANVIQHVPGGRRRDWVKVRLGFGDGFVRLEVIDPGAPEEEPCFVPRQLGPMEESGRGLGIVARLSAECGTHVTEEGHRVVWADIATSMP</sequence>
<dbReference type="InterPro" id="IPR036890">
    <property type="entry name" value="HATPase_C_sf"/>
</dbReference>
<keyword evidence="1" id="KW-0808">Transferase</keyword>
<dbReference type="SUPFAM" id="SSF55874">
    <property type="entry name" value="ATPase domain of HSP90 chaperone/DNA topoisomerase II/histidine kinase"/>
    <property type="match status" value="1"/>
</dbReference>
<evidence type="ECO:0000313" key="3">
    <source>
        <dbReference type="EMBL" id="MBE1588543.1"/>
    </source>
</evidence>
<dbReference type="CDD" id="cd16936">
    <property type="entry name" value="HATPase_RsbW-like"/>
    <property type="match status" value="1"/>
</dbReference>
<dbReference type="PANTHER" id="PTHR35526">
    <property type="entry name" value="ANTI-SIGMA-F FACTOR RSBW-RELATED"/>
    <property type="match status" value="1"/>
</dbReference>
<dbReference type="RefSeq" id="WP_192788747.1">
    <property type="nucleotide sequence ID" value="NZ_JADBEK010000001.1"/>
</dbReference>
<evidence type="ECO:0000259" key="2">
    <source>
        <dbReference type="Pfam" id="PF13581"/>
    </source>
</evidence>
<dbReference type="Gene3D" id="3.30.565.10">
    <property type="entry name" value="Histidine kinase-like ATPase, C-terminal domain"/>
    <property type="match status" value="1"/>
</dbReference>
<proteinExistence type="predicted"/>
<keyword evidence="4" id="KW-1185">Reference proteome</keyword>
<protein>
    <submittedName>
        <fullName evidence="3">Anti-sigma regulatory factor (Ser/Thr protein kinase)</fullName>
    </submittedName>
</protein>
<dbReference type="Proteomes" id="UP000633509">
    <property type="component" value="Unassembled WGS sequence"/>
</dbReference>
<feature type="domain" description="Histidine kinase/HSP90-like ATPase" evidence="2">
    <location>
        <begin position="25"/>
        <end position="117"/>
    </location>
</feature>
<evidence type="ECO:0000256" key="1">
    <source>
        <dbReference type="ARBA" id="ARBA00022527"/>
    </source>
</evidence>
<evidence type="ECO:0000313" key="4">
    <source>
        <dbReference type="Proteomes" id="UP000633509"/>
    </source>
</evidence>
<dbReference type="Pfam" id="PF13581">
    <property type="entry name" value="HATPase_c_2"/>
    <property type="match status" value="1"/>
</dbReference>
<dbReference type="InterPro" id="IPR050267">
    <property type="entry name" value="Anti-sigma-factor_SerPK"/>
</dbReference>
<organism evidence="3 4">
    <name type="scientific">Nonomuraea angiospora</name>
    <dbReference type="NCBI Taxonomy" id="46172"/>
    <lineage>
        <taxon>Bacteria</taxon>
        <taxon>Bacillati</taxon>
        <taxon>Actinomycetota</taxon>
        <taxon>Actinomycetes</taxon>
        <taxon>Streptosporangiales</taxon>
        <taxon>Streptosporangiaceae</taxon>
        <taxon>Nonomuraea</taxon>
    </lineage>
</organism>